<protein>
    <submittedName>
        <fullName evidence="1">Uncharacterized protein</fullName>
    </submittedName>
</protein>
<keyword evidence="2" id="KW-1185">Reference proteome</keyword>
<dbReference type="EMBL" id="JAOQIO010000044">
    <property type="protein sequence ID" value="MCU6793329.1"/>
    <property type="molecule type" value="Genomic_DNA"/>
</dbReference>
<accession>A0ABT2UI42</accession>
<sequence length="132" mass="15203">MCLQLDESNLIVHEKNENTTIWCRLEENGGFVLIRTHSATTSERLVQELNEIAEPGRRYFAFPQGLNAKVLSNHTFALVVLQAVEDHLKRPTDTKYLRIKEQVINLALNEHGMENIQIEMIEKEANRIFSVS</sequence>
<reference evidence="1 2" key="1">
    <citation type="submission" date="2022-09" db="EMBL/GenBank/DDBJ databases">
        <authorList>
            <person name="Han X.L."/>
            <person name="Wang Q."/>
            <person name="Lu T."/>
        </authorList>
    </citation>
    <scope>NUCLEOTIDE SEQUENCE [LARGE SCALE GENOMIC DNA]</scope>
    <source>
        <strain evidence="1 2">WQ 127069</strain>
    </source>
</reference>
<evidence type="ECO:0000313" key="1">
    <source>
        <dbReference type="EMBL" id="MCU6793329.1"/>
    </source>
</evidence>
<gene>
    <name evidence="1" type="ORF">OB236_14540</name>
</gene>
<comment type="caution">
    <text evidence="1">The sequence shown here is derived from an EMBL/GenBank/DDBJ whole genome shotgun (WGS) entry which is preliminary data.</text>
</comment>
<dbReference type="Proteomes" id="UP001652445">
    <property type="component" value="Unassembled WGS sequence"/>
</dbReference>
<name>A0ABT2UI42_9BACL</name>
<dbReference type="RefSeq" id="WP_262684633.1">
    <property type="nucleotide sequence ID" value="NZ_JAOQIO010000044.1"/>
</dbReference>
<proteinExistence type="predicted"/>
<organism evidence="1 2">
    <name type="scientific">Paenibacillus baimaensis</name>
    <dbReference type="NCBI Taxonomy" id="2982185"/>
    <lineage>
        <taxon>Bacteria</taxon>
        <taxon>Bacillati</taxon>
        <taxon>Bacillota</taxon>
        <taxon>Bacilli</taxon>
        <taxon>Bacillales</taxon>
        <taxon>Paenibacillaceae</taxon>
        <taxon>Paenibacillus</taxon>
    </lineage>
</organism>
<evidence type="ECO:0000313" key="2">
    <source>
        <dbReference type="Proteomes" id="UP001652445"/>
    </source>
</evidence>